<feature type="compositionally biased region" description="Low complexity" evidence="6">
    <location>
        <begin position="404"/>
        <end position="427"/>
    </location>
</feature>
<dbReference type="Gene3D" id="3.30.200.20">
    <property type="entry name" value="Phosphorylase Kinase, domain 1"/>
    <property type="match status" value="1"/>
</dbReference>
<dbReference type="RefSeq" id="WP_248204682.1">
    <property type="nucleotide sequence ID" value="NZ_JALNMH010000001.1"/>
</dbReference>
<feature type="compositionally biased region" description="Low complexity" evidence="6">
    <location>
        <begin position="315"/>
        <end position="326"/>
    </location>
</feature>
<evidence type="ECO:0000256" key="5">
    <source>
        <dbReference type="PROSITE-ProRule" id="PRU10141"/>
    </source>
</evidence>
<keyword evidence="1" id="KW-0808">Transferase</keyword>
<dbReference type="Pfam" id="PF00069">
    <property type="entry name" value="Pkinase"/>
    <property type="match status" value="1"/>
</dbReference>
<feature type="region of interest" description="Disordered" evidence="6">
    <location>
        <begin position="463"/>
        <end position="516"/>
    </location>
</feature>
<dbReference type="InterPro" id="IPR011009">
    <property type="entry name" value="Kinase-like_dom_sf"/>
</dbReference>
<evidence type="ECO:0000313" key="8">
    <source>
        <dbReference type="EMBL" id="MCK7592489.1"/>
    </source>
</evidence>
<feature type="region of interest" description="Disordered" evidence="6">
    <location>
        <begin position="291"/>
        <end position="357"/>
    </location>
</feature>
<evidence type="ECO:0000259" key="7">
    <source>
        <dbReference type="PROSITE" id="PS50011"/>
    </source>
</evidence>
<dbReference type="PANTHER" id="PTHR43289">
    <property type="entry name" value="MITOGEN-ACTIVATED PROTEIN KINASE KINASE KINASE 20-RELATED"/>
    <property type="match status" value="1"/>
</dbReference>
<keyword evidence="3 8" id="KW-0418">Kinase</keyword>
<evidence type="ECO:0000256" key="1">
    <source>
        <dbReference type="ARBA" id="ARBA00022679"/>
    </source>
</evidence>
<comment type="caution">
    <text evidence="8">The sequence shown here is derived from an EMBL/GenBank/DDBJ whole genome shotgun (WGS) entry which is preliminary data.</text>
</comment>
<organism evidence="8 9">
    <name type="scientific">Pseudomarimonas salicorniae</name>
    <dbReference type="NCBI Taxonomy" id="2933270"/>
    <lineage>
        <taxon>Bacteria</taxon>
        <taxon>Pseudomonadati</taxon>
        <taxon>Pseudomonadota</taxon>
        <taxon>Gammaproteobacteria</taxon>
        <taxon>Lysobacterales</taxon>
        <taxon>Lysobacteraceae</taxon>
        <taxon>Pseudomarimonas</taxon>
    </lineage>
</organism>
<dbReference type="Proteomes" id="UP001431449">
    <property type="component" value="Unassembled WGS sequence"/>
</dbReference>
<dbReference type="SMART" id="SM00220">
    <property type="entry name" value="S_TKc"/>
    <property type="match status" value="1"/>
</dbReference>
<feature type="region of interest" description="Disordered" evidence="6">
    <location>
        <begin position="398"/>
        <end position="451"/>
    </location>
</feature>
<keyword evidence="8" id="KW-0723">Serine/threonine-protein kinase</keyword>
<gene>
    <name evidence="8" type="ORF">M0G41_02265</name>
</gene>
<keyword evidence="9" id="KW-1185">Reference proteome</keyword>
<name>A0ABT0GD66_9GAMM</name>
<evidence type="ECO:0000313" key="9">
    <source>
        <dbReference type="Proteomes" id="UP001431449"/>
    </source>
</evidence>
<dbReference type="InterPro" id="IPR017441">
    <property type="entry name" value="Protein_kinase_ATP_BS"/>
</dbReference>
<dbReference type="InterPro" id="IPR000719">
    <property type="entry name" value="Prot_kinase_dom"/>
</dbReference>
<dbReference type="Gene3D" id="1.10.510.10">
    <property type="entry name" value="Transferase(Phosphotransferase) domain 1"/>
    <property type="match status" value="1"/>
</dbReference>
<dbReference type="GO" id="GO:0004674">
    <property type="term" value="F:protein serine/threonine kinase activity"/>
    <property type="evidence" value="ECO:0007669"/>
    <property type="project" value="UniProtKB-KW"/>
</dbReference>
<dbReference type="CDD" id="cd14014">
    <property type="entry name" value="STKc_PknB_like"/>
    <property type="match status" value="1"/>
</dbReference>
<feature type="compositionally biased region" description="Low complexity" evidence="6">
    <location>
        <begin position="442"/>
        <end position="451"/>
    </location>
</feature>
<dbReference type="InterPro" id="IPR008271">
    <property type="entry name" value="Ser/Thr_kinase_AS"/>
</dbReference>
<feature type="compositionally biased region" description="Low complexity" evidence="6">
    <location>
        <begin position="473"/>
        <end position="491"/>
    </location>
</feature>
<protein>
    <submittedName>
        <fullName evidence="8">Serine/threonine protein kinase</fullName>
    </submittedName>
</protein>
<keyword evidence="4 5" id="KW-0067">ATP-binding</keyword>
<keyword evidence="2 5" id="KW-0547">Nucleotide-binding</keyword>
<sequence>MKTQLGHYEIVEELGRGGMGVVYKGFEPALNRYVAIKELSPSLAHDANLVERFLREARSMAQLNDPHIIQVYFIGTEEATGQPFFAMEFVEGDSLSGLLKREGKLSVENSLKLMHQTAMGLATAHDKGVIHRDLKPGNLMITPRGHVKIADFGIALATQDFSKKLTSTGEFVGTPGYLSPEVCLGKTVDQRSDIFALGIVLYEMLAGRLPFTDESPLGLMLEVVKAEIPDIRGLNADVDPQTAEILSKMLAKEPADRFQDCHALIAALQAHPLVARGGTVQLSQAKAAPTDATVVGAPTPASQPQRVPTPPPVVPRATGPSQQQPLPAAPPPAPATAASGAQAQAPRQSEPGQPRRSKAPLWLAAAALVLLVGTGFAFRGAIGEFLLRSDEPANAAVPDDRADAAAGPGASASSGAASPSPSAQAVPNEAPPSGPATLSTLASGSAGDAGNAAVERGELTAASGAESLPPSGPQSEPAAAAAEPRSPLAKALLAKRDGEGAQMARVDPPKPAAKPVPPRVAVVALGDRALSDTAKQRIEERLLAEGFDVLDTELVGGLAGRDLPGILQALRREATMLVVVRADPIGQQQLSAYGEYFTLYSANLSVRSYLIGDRRPLSAGFREKVDFSTMNVNEMTGEALAPHLATLMRELAPHRTRSAAG</sequence>
<accession>A0ABT0GD66</accession>
<evidence type="ECO:0000256" key="4">
    <source>
        <dbReference type="ARBA" id="ARBA00022840"/>
    </source>
</evidence>
<evidence type="ECO:0000256" key="3">
    <source>
        <dbReference type="ARBA" id="ARBA00022777"/>
    </source>
</evidence>
<reference evidence="8" key="1">
    <citation type="submission" date="2022-04" db="EMBL/GenBank/DDBJ databases">
        <title>Lysobacter sp. CAU 1642 isolated from sea sand.</title>
        <authorList>
            <person name="Kim W."/>
        </authorList>
    </citation>
    <scope>NUCLEOTIDE SEQUENCE</scope>
    <source>
        <strain evidence="8">CAU 1642</strain>
    </source>
</reference>
<dbReference type="SUPFAM" id="SSF56112">
    <property type="entry name" value="Protein kinase-like (PK-like)"/>
    <property type="match status" value="1"/>
</dbReference>
<proteinExistence type="predicted"/>
<dbReference type="PROSITE" id="PS00107">
    <property type="entry name" value="PROTEIN_KINASE_ATP"/>
    <property type="match status" value="1"/>
</dbReference>
<evidence type="ECO:0000256" key="2">
    <source>
        <dbReference type="ARBA" id="ARBA00022741"/>
    </source>
</evidence>
<dbReference type="PROSITE" id="PS50011">
    <property type="entry name" value="PROTEIN_KINASE_DOM"/>
    <property type="match status" value="1"/>
</dbReference>
<feature type="domain" description="Protein kinase" evidence="7">
    <location>
        <begin position="8"/>
        <end position="274"/>
    </location>
</feature>
<feature type="compositionally biased region" description="Low complexity" evidence="6">
    <location>
        <begin position="335"/>
        <end position="349"/>
    </location>
</feature>
<dbReference type="PROSITE" id="PS00108">
    <property type="entry name" value="PROTEIN_KINASE_ST"/>
    <property type="match status" value="1"/>
</dbReference>
<feature type="binding site" evidence="5">
    <location>
        <position position="37"/>
    </location>
    <ligand>
        <name>ATP</name>
        <dbReference type="ChEBI" id="CHEBI:30616"/>
    </ligand>
</feature>
<dbReference type="EMBL" id="JALNMH010000001">
    <property type="protein sequence ID" value="MCK7592489.1"/>
    <property type="molecule type" value="Genomic_DNA"/>
</dbReference>
<dbReference type="PANTHER" id="PTHR43289:SF6">
    <property type="entry name" value="SERINE_THREONINE-PROTEIN KINASE NEKL-3"/>
    <property type="match status" value="1"/>
</dbReference>
<evidence type="ECO:0000256" key="6">
    <source>
        <dbReference type="SAM" id="MobiDB-lite"/>
    </source>
</evidence>